<feature type="domain" description="Pectate lyase" evidence="4">
    <location>
        <begin position="89"/>
        <end position="332"/>
    </location>
</feature>
<dbReference type="InterPro" id="IPR012334">
    <property type="entry name" value="Pectin_lyas_fold"/>
</dbReference>
<organism evidence="5">
    <name type="scientific">Clostridium cellulovorans</name>
    <dbReference type="NCBI Taxonomy" id="1493"/>
    <lineage>
        <taxon>Bacteria</taxon>
        <taxon>Bacillati</taxon>
        <taxon>Bacillota</taxon>
        <taxon>Clostridia</taxon>
        <taxon>Eubacteriales</taxon>
        <taxon>Clostridiaceae</taxon>
        <taxon>Clostridium</taxon>
    </lineage>
</organism>
<dbReference type="InterPro" id="IPR045032">
    <property type="entry name" value="PEL"/>
</dbReference>
<dbReference type="PANTHER" id="PTHR31683:SF18">
    <property type="entry name" value="PECTATE LYASE 21-RELATED"/>
    <property type="match status" value="1"/>
</dbReference>
<feature type="chain" id="PRO_5038945624" evidence="3">
    <location>
        <begin position="24"/>
        <end position="412"/>
    </location>
</feature>
<protein>
    <submittedName>
        <fullName evidence="5">Pectate lyase</fullName>
    </submittedName>
</protein>
<sequence length="412" mass="44278">MLKSKKILSTMIATLVLSGAIVGNVTTTQNVNAAVSGEKAIGYGANATGGGDTKNIFYVNTKKELLAAISAKIKDAKGTVITDAPKIIVIQKDINLCSDSTGKEYIPGVSDPKTMPWKSGSDMASDVIVRVKSNTTLIGKDGGVTLSGGGIKLGTGTNNVVIKNISFEDAYDFFPIWSSNEWNTELDNMCVEGATNVWIDHCTFSDGKNPEKAKGCTDKNTPIHHDGLLDVKAGADNVSISHCLFKDHLKVDLLGSSDKAESKDGGKLHVTFYENYYTNTHERLPRVRFGHVHALNNYYEATGQDSIAYVFGMGLKSTLYSEGNIFNLNPTDMANNKTTVMRSMNTGTPTYYFQEAGSILNGNVYPTQVLGASKPAYDTTAKPGYSYVPKVVTVSNYKTIAQEIVNNAGAGK</sequence>
<evidence type="ECO:0000259" key="4">
    <source>
        <dbReference type="SMART" id="SM00656"/>
    </source>
</evidence>
<evidence type="ECO:0000256" key="2">
    <source>
        <dbReference type="RuleBase" id="RU361173"/>
    </source>
</evidence>
<proteinExistence type="inferred from homology"/>
<evidence type="ECO:0000313" key="5">
    <source>
        <dbReference type="EMBL" id="BAV13163.1"/>
    </source>
</evidence>
<comment type="similarity">
    <text evidence="2">Belongs to the polysaccharide lyase 1 family.</text>
</comment>
<dbReference type="EMBL" id="AB499264">
    <property type="protein sequence ID" value="BAV13163.1"/>
    <property type="molecule type" value="Genomic_DNA"/>
</dbReference>
<dbReference type="SMART" id="SM00656">
    <property type="entry name" value="Amb_all"/>
    <property type="match status" value="1"/>
</dbReference>
<evidence type="ECO:0000256" key="3">
    <source>
        <dbReference type="SAM" id="SignalP"/>
    </source>
</evidence>
<keyword evidence="2" id="KW-0624">Polysaccharide degradation</keyword>
<evidence type="ECO:0000256" key="1">
    <source>
        <dbReference type="ARBA" id="ARBA00023239"/>
    </source>
</evidence>
<keyword evidence="2" id="KW-0964">Secreted</keyword>
<gene>
    <name evidence="5" type="primary">Pel1B</name>
</gene>
<dbReference type="InterPro" id="IPR011050">
    <property type="entry name" value="Pectin_lyase_fold/virulence"/>
</dbReference>
<feature type="signal peptide" evidence="3">
    <location>
        <begin position="1"/>
        <end position="23"/>
    </location>
</feature>
<name>A0A173N0E7_CLOCL</name>
<dbReference type="GO" id="GO:0000272">
    <property type="term" value="P:polysaccharide catabolic process"/>
    <property type="evidence" value="ECO:0007669"/>
    <property type="project" value="UniProtKB-KW"/>
</dbReference>
<dbReference type="PANTHER" id="PTHR31683">
    <property type="entry name" value="PECTATE LYASE 18-RELATED"/>
    <property type="match status" value="1"/>
</dbReference>
<dbReference type="InterPro" id="IPR002022">
    <property type="entry name" value="Pec_lyase"/>
</dbReference>
<dbReference type="Pfam" id="PF00544">
    <property type="entry name" value="Pectate_lyase_4"/>
    <property type="match status" value="1"/>
</dbReference>
<reference evidence="5" key="1">
    <citation type="submission" date="2009-04" db="EMBL/GenBank/DDBJ databases">
        <title>Clostridium cellulovorans cellulosomal and noncellulosomal genes.</title>
        <authorList>
            <person name="Tamaru Y."/>
        </authorList>
    </citation>
    <scope>NUCLEOTIDE SEQUENCE</scope>
</reference>
<dbReference type="AlphaFoldDB" id="A0A173N0E7"/>
<accession>A0A173N0E7</accession>
<keyword evidence="2" id="KW-0119">Carbohydrate metabolism</keyword>
<keyword evidence="1 2" id="KW-0456">Lyase</keyword>
<dbReference type="Gene3D" id="2.160.20.10">
    <property type="entry name" value="Single-stranded right-handed beta-helix, Pectin lyase-like"/>
    <property type="match status" value="1"/>
</dbReference>
<dbReference type="SUPFAM" id="SSF51126">
    <property type="entry name" value="Pectin lyase-like"/>
    <property type="match status" value="1"/>
</dbReference>
<dbReference type="GO" id="GO:0030570">
    <property type="term" value="F:pectate lyase activity"/>
    <property type="evidence" value="ECO:0007669"/>
    <property type="project" value="InterPro"/>
</dbReference>
<keyword evidence="3" id="KW-0732">Signal</keyword>
<comment type="subcellular location">
    <subcellularLocation>
        <location evidence="2">Secreted</location>
    </subcellularLocation>
</comment>
<dbReference type="GO" id="GO:0005576">
    <property type="term" value="C:extracellular region"/>
    <property type="evidence" value="ECO:0007669"/>
    <property type="project" value="UniProtKB-SubCell"/>
</dbReference>